<dbReference type="GO" id="GO:0006189">
    <property type="term" value="P:'de novo' IMP biosynthetic process"/>
    <property type="evidence" value="ECO:0007669"/>
    <property type="project" value="UniProtKB-UniRule"/>
</dbReference>
<feature type="binding site" evidence="4">
    <location>
        <begin position="91"/>
        <end position="94"/>
    </location>
    <ligand>
        <name>(6R)-10-formyltetrahydrofolate</name>
        <dbReference type="ChEBI" id="CHEBI:195366"/>
    </ligand>
</feature>
<evidence type="ECO:0000256" key="1">
    <source>
        <dbReference type="ARBA" id="ARBA00005054"/>
    </source>
</evidence>
<dbReference type="InterPro" id="IPR036477">
    <property type="entry name" value="Formyl_transf_N_sf"/>
</dbReference>
<evidence type="ECO:0000313" key="7">
    <source>
        <dbReference type="Proteomes" id="UP000575068"/>
    </source>
</evidence>
<dbReference type="GO" id="GO:0005829">
    <property type="term" value="C:cytosol"/>
    <property type="evidence" value="ECO:0007669"/>
    <property type="project" value="TreeGrafter"/>
</dbReference>
<dbReference type="InterPro" id="IPR058532">
    <property type="entry name" value="YjbR/MT2646/Rv2570-like"/>
</dbReference>
<evidence type="ECO:0000259" key="5">
    <source>
        <dbReference type="Pfam" id="PF00551"/>
    </source>
</evidence>
<dbReference type="GO" id="GO:0004644">
    <property type="term" value="F:phosphoribosylglycinamide formyltransferase activity"/>
    <property type="evidence" value="ECO:0007669"/>
    <property type="project" value="UniProtKB-UniRule"/>
</dbReference>
<accession>A0A840HPI4</accession>
<dbReference type="UniPathway" id="UPA00074">
    <property type="reaction ID" value="UER00126"/>
</dbReference>
<gene>
    <name evidence="4" type="primary">purN</name>
    <name evidence="6" type="ORF">HNQ99_000242</name>
</gene>
<dbReference type="EMBL" id="JACHOV010000001">
    <property type="protein sequence ID" value="MBB4639962.1"/>
    <property type="molecule type" value="Genomic_DNA"/>
</dbReference>
<dbReference type="CDD" id="cd08645">
    <property type="entry name" value="FMT_core_GART"/>
    <property type="match status" value="1"/>
</dbReference>
<dbReference type="Proteomes" id="UP000575068">
    <property type="component" value="Unassembled WGS sequence"/>
</dbReference>
<dbReference type="Pfam" id="PF04237">
    <property type="entry name" value="YjbR"/>
    <property type="match status" value="1"/>
</dbReference>
<keyword evidence="3 4" id="KW-0658">Purine biosynthesis</keyword>
<feature type="binding site" evidence="4">
    <location>
        <position position="108"/>
    </location>
    <ligand>
        <name>(6R)-10-formyltetrahydrofolate</name>
        <dbReference type="ChEBI" id="CHEBI:195366"/>
    </ligand>
</feature>
<dbReference type="Gene3D" id="3.90.1150.30">
    <property type="match status" value="1"/>
</dbReference>
<comment type="function">
    <text evidence="4">Catalyzes the transfer of a formyl group from 10-formyltetrahydrofolate to 5-phospho-ribosyl-glycinamide (GAR), producing 5-phospho-ribosyl-N-formylglycinamide (FGAR) and tetrahydrofolate.</text>
</comment>
<comment type="pathway">
    <text evidence="1 4">Purine metabolism; IMP biosynthesis via de novo pathway; N(2)-formyl-N(1)-(5-phospho-D-ribosyl)glycinamide from N(1)-(5-phospho-D-ribosyl)glycinamide (10-formyl THF route): step 1/1.</text>
</comment>
<comment type="similarity">
    <text evidence="4">Belongs to the GART family.</text>
</comment>
<evidence type="ECO:0000256" key="4">
    <source>
        <dbReference type="HAMAP-Rule" id="MF_01930"/>
    </source>
</evidence>
<evidence type="ECO:0000256" key="3">
    <source>
        <dbReference type="ARBA" id="ARBA00022755"/>
    </source>
</evidence>
<dbReference type="NCBIfam" id="TIGR00639">
    <property type="entry name" value="PurN"/>
    <property type="match status" value="1"/>
</dbReference>
<comment type="catalytic activity">
    <reaction evidence="4">
        <text>N(1)-(5-phospho-beta-D-ribosyl)glycinamide + (6R)-10-formyltetrahydrofolate = N(2)-formyl-N(1)-(5-phospho-beta-D-ribosyl)glycinamide + (6S)-5,6,7,8-tetrahydrofolate + H(+)</text>
        <dbReference type="Rhea" id="RHEA:15053"/>
        <dbReference type="ChEBI" id="CHEBI:15378"/>
        <dbReference type="ChEBI" id="CHEBI:57453"/>
        <dbReference type="ChEBI" id="CHEBI:143788"/>
        <dbReference type="ChEBI" id="CHEBI:147286"/>
        <dbReference type="ChEBI" id="CHEBI:195366"/>
        <dbReference type="EC" id="2.1.2.2"/>
    </reaction>
</comment>
<dbReference type="InterPro" id="IPR002376">
    <property type="entry name" value="Formyl_transf_N"/>
</dbReference>
<dbReference type="PANTHER" id="PTHR43369">
    <property type="entry name" value="PHOSPHORIBOSYLGLYCINAMIDE FORMYLTRANSFERASE"/>
    <property type="match status" value="1"/>
</dbReference>
<keyword evidence="2 4" id="KW-0808">Transferase</keyword>
<keyword evidence="7" id="KW-1185">Reference proteome</keyword>
<dbReference type="EC" id="2.1.2.2" evidence="4"/>
<dbReference type="PANTHER" id="PTHR43369:SF2">
    <property type="entry name" value="PHOSPHORIBOSYLGLYCINAMIDE FORMYLTRANSFERASE"/>
    <property type="match status" value="1"/>
</dbReference>
<dbReference type="RefSeq" id="WP_184473813.1">
    <property type="nucleotide sequence ID" value="NZ_JACHOV010000001.1"/>
</dbReference>
<dbReference type="SUPFAM" id="SSF142906">
    <property type="entry name" value="YjbR-like"/>
    <property type="match status" value="1"/>
</dbReference>
<feature type="binding site" evidence="4">
    <location>
        <position position="66"/>
    </location>
    <ligand>
        <name>(6R)-10-formyltetrahydrofolate</name>
        <dbReference type="ChEBI" id="CHEBI:195366"/>
    </ligand>
</feature>
<name>A0A840HPI4_9SPHN</name>
<dbReference type="AlphaFoldDB" id="A0A840HPI4"/>
<feature type="domain" description="Formyl transferase N-terminal" evidence="5">
    <location>
        <begin position="5"/>
        <end position="183"/>
    </location>
</feature>
<evidence type="ECO:0000313" key="6">
    <source>
        <dbReference type="EMBL" id="MBB4639962.1"/>
    </source>
</evidence>
<dbReference type="InterPro" id="IPR038056">
    <property type="entry name" value="YjbR-like_sf"/>
</dbReference>
<reference evidence="6 7" key="1">
    <citation type="submission" date="2020-08" db="EMBL/GenBank/DDBJ databases">
        <title>Genomic Encyclopedia of Type Strains, Phase IV (KMG-IV): sequencing the most valuable type-strain genomes for metagenomic binning, comparative biology and taxonomic classification.</title>
        <authorList>
            <person name="Goeker M."/>
        </authorList>
    </citation>
    <scope>NUCLEOTIDE SEQUENCE [LARGE SCALE GENOMIC DNA]</scope>
    <source>
        <strain evidence="6 7">DSM 7465</strain>
    </source>
</reference>
<proteinExistence type="inferred from homology"/>
<dbReference type="InterPro" id="IPR004607">
    <property type="entry name" value="GART"/>
</dbReference>
<protein>
    <recommendedName>
        <fullName evidence="4">Phosphoribosylglycinamide formyltransferase</fullName>
        <ecNumber evidence="4">2.1.2.2</ecNumber>
    </recommendedName>
    <alternativeName>
        <fullName evidence="4">5'-phosphoribosylglycinamide transformylase</fullName>
    </alternativeName>
    <alternativeName>
        <fullName evidence="4">GAR transformylase</fullName>
        <shortName evidence="4">GART</shortName>
    </alternativeName>
</protein>
<feature type="site" description="Raises pKa of active site His" evidence="4">
    <location>
        <position position="146"/>
    </location>
</feature>
<dbReference type="Gene3D" id="3.40.50.170">
    <property type="entry name" value="Formyl transferase, N-terminal domain"/>
    <property type="match status" value="1"/>
</dbReference>
<dbReference type="SUPFAM" id="SSF53328">
    <property type="entry name" value="Formyltransferase"/>
    <property type="match status" value="1"/>
</dbReference>
<comment type="caution">
    <text evidence="6">The sequence shown here is derived from an EMBL/GenBank/DDBJ whole genome shotgun (WGS) entry which is preliminary data.</text>
</comment>
<organism evidence="6 7">
    <name type="scientific">Rhizorhapis suberifaciens</name>
    <name type="common">corky root of lettuce</name>
    <dbReference type="NCBI Taxonomy" id="13656"/>
    <lineage>
        <taxon>Bacteria</taxon>
        <taxon>Pseudomonadati</taxon>
        <taxon>Pseudomonadota</taxon>
        <taxon>Alphaproteobacteria</taxon>
        <taxon>Sphingomonadales</taxon>
        <taxon>Sphingomonadaceae</taxon>
        <taxon>Rhizorhapis</taxon>
    </lineage>
</organism>
<feature type="binding site" evidence="4">
    <location>
        <begin position="14"/>
        <end position="16"/>
    </location>
    <ligand>
        <name>N(1)-(5-phospho-beta-D-ribosyl)glycinamide</name>
        <dbReference type="ChEBI" id="CHEBI:143788"/>
    </ligand>
</feature>
<sequence length="317" mass="34964">MAKARVAVLISGRGSNMAALVYAAKHPDCTFEIVLVASNDPQAKGLTFAEAENIATFALPHKGMKRAEFDALIDAEVRKAGAEYIALAGYMRLLSPEFVNKWEGRMLNIHPSLLPKYKGLDTHERAIAAGDRVAGCSVHIVTAELDDGPVLGQIEVAILPNDTAETLAARTLIAEHQLYSRVLADYVTRETRPDWLLSQIRELALALPEAAEKLSHGSPAFHVEGGKFFAYFSYDRHHDGVTGLLVKCSGQEEQAMLIDSDPELYYRPAYFGPSGWIGIRLDLPPVDWTHISEWLAKSWRLSAPRRLTKLADIAAEF</sequence>
<feature type="active site" description="Proton donor" evidence="4">
    <location>
        <position position="110"/>
    </location>
</feature>
<dbReference type="HAMAP" id="MF_01930">
    <property type="entry name" value="PurN"/>
    <property type="match status" value="1"/>
</dbReference>
<dbReference type="Pfam" id="PF00551">
    <property type="entry name" value="Formyl_trans_N"/>
    <property type="match status" value="1"/>
</dbReference>
<evidence type="ECO:0000256" key="2">
    <source>
        <dbReference type="ARBA" id="ARBA00022679"/>
    </source>
</evidence>